<feature type="region of interest" description="Disordered" evidence="1">
    <location>
        <begin position="62"/>
        <end position="103"/>
    </location>
</feature>
<feature type="compositionally biased region" description="Basic and acidic residues" evidence="1">
    <location>
        <begin position="69"/>
        <end position="96"/>
    </location>
</feature>
<accession>A0A195B8X2</accession>
<evidence type="ECO:0000256" key="1">
    <source>
        <dbReference type="SAM" id="MobiDB-lite"/>
    </source>
</evidence>
<gene>
    <name evidence="2" type="ORF">ALC53_08813</name>
</gene>
<name>A0A195B8X2_9HYME</name>
<keyword evidence="3" id="KW-1185">Reference proteome</keyword>
<evidence type="ECO:0000313" key="3">
    <source>
        <dbReference type="Proteomes" id="UP000078540"/>
    </source>
</evidence>
<evidence type="ECO:0000313" key="2">
    <source>
        <dbReference type="EMBL" id="KYM80644.1"/>
    </source>
</evidence>
<dbReference type="AlphaFoldDB" id="A0A195B8X2"/>
<reference evidence="2 3" key="1">
    <citation type="submission" date="2015-09" db="EMBL/GenBank/DDBJ databases">
        <title>Atta colombica WGS genome.</title>
        <authorList>
            <person name="Nygaard S."/>
            <person name="Hu H."/>
            <person name="Boomsma J."/>
            <person name="Zhang G."/>
        </authorList>
    </citation>
    <scope>NUCLEOTIDE SEQUENCE [LARGE SCALE GENOMIC DNA]</scope>
    <source>
        <strain evidence="2">Treedump-2</strain>
        <tissue evidence="2">Whole body</tissue>
    </source>
</reference>
<proteinExistence type="predicted"/>
<dbReference type="EMBL" id="KQ976558">
    <property type="protein sequence ID" value="KYM80644.1"/>
    <property type="molecule type" value="Genomic_DNA"/>
</dbReference>
<organism evidence="2 3">
    <name type="scientific">Atta colombica</name>
    <dbReference type="NCBI Taxonomy" id="520822"/>
    <lineage>
        <taxon>Eukaryota</taxon>
        <taxon>Metazoa</taxon>
        <taxon>Ecdysozoa</taxon>
        <taxon>Arthropoda</taxon>
        <taxon>Hexapoda</taxon>
        <taxon>Insecta</taxon>
        <taxon>Pterygota</taxon>
        <taxon>Neoptera</taxon>
        <taxon>Endopterygota</taxon>
        <taxon>Hymenoptera</taxon>
        <taxon>Apocrita</taxon>
        <taxon>Aculeata</taxon>
        <taxon>Formicoidea</taxon>
        <taxon>Formicidae</taxon>
        <taxon>Myrmicinae</taxon>
        <taxon>Atta</taxon>
    </lineage>
</organism>
<dbReference type="Proteomes" id="UP000078540">
    <property type="component" value="Unassembled WGS sequence"/>
</dbReference>
<sequence length="103" mass="10999">MVDRSKLLCGSASLEPEVTVSPNVPGFIPTGNSVVLSPAAHPSERTLDTLSLVTEEGTAKMRPYQSMKSSREREIVISDGSRETSKDGSGKREFKGEMATGAE</sequence>
<protein>
    <submittedName>
        <fullName evidence="2">Uncharacterized protein</fullName>
    </submittedName>
</protein>